<evidence type="ECO:0000313" key="2">
    <source>
        <dbReference type="Proteomes" id="UP001595693"/>
    </source>
</evidence>
<dbReference type="EMBL" id="JBHSAJ010000048">
    <property type="protein sequence ID" value="MFC3936265.1"/>
    <property type="molecule type" value="Genomic_DNA"/>
</dbReference>
<dbReference type="Pfam" id="PF14103">
    <property type="entry name" value="DUF4276"/>
    <property type="match status" value="1"/>
</dbReference>
<gene>
    <name evidence="1" type="ORF">ACFOW3_16750</name>
</gene>
<dbReference type="RefSeq" id="WP_055396956.1">
    <property type="nucleotide sequence ID" value="NZ_JAMXAX010000015.1"/>
</dbReference>
<protein>
    <submittedName>
        <fullName evidence="1">DUF4276 family protein</fullName>
    </submittedName>
</protein>
<accession>A0ABV8DE40</accession>
<reference evidence="2" key="1">
    <citation type="journal article" date="2019" name="Int. J. Syst. Evol. Microbiol.">
        <title>The Global Catalogue of Microorganisms (GCM) 10K type strain sequencing project: providing services to taxonomists for standard genome sequencing and annotation.</title>
        <authorList>
            <consortium name="The Broad Institute Genomics Platform"/>
            <consortium name="The Broad Institute Genome Sequencing Center for Infectious Disease"/>
            <person name="Wu L."/>
            <person name="Ma J."/>
        </authorList>
    </citation>
    <scope>NUCLEOTIDE SEQUENCE [LARGE SCALE GENOMIC DNA]</scope>
    <source>
        <strain evidence="2">CCUG 2113</strain>
    </source>
</reference>
<keyword evidence="2" id="KW-1185">Reference proteome</keyword>
<evidence type="ECO:0000313" key="1">
    <source>
        <dbReference type="EMBL" id="MFC3936265.1"/>
    </source>
</evidence>
<sequence>MSRLYVVVEGQTEEAFVRELLVPHYARLGRYLTPIIVSTSPGYKGGVVSYAKVKPQIVRLCRQDAEAWVTTLFDLYALPTDFPGKAAPAYPAQASGSTKAQYLEAQLLQDIAEPNFLPNLLVHEYEALLLTQPAQFEQWTSNAKVPATLAQAVAQAGSPEDVNDSPHTAPSKRILAVMPEYQKTFHGPLIACDIGLDALRQACPHFHAWLLAVEALP</sequence>
<proteinExistence type="predicted"/>
<organism evidence="1 2">
    <name type="scientific">Acidovorax facilis</name>
    <dbReference type="NCBI Taxonomy" id="12917"/>
    <lineage>
        <taxon>Bacteria</taxon>
        <taxon>Pseudomonadati</taxon>
        <taxon>Pseudomonadota</taxon>
        <taxon>Betaproteobacteria</taxon>
        <taxon>Burkholderiales</taxon>
        <taxon>Comamonadaceae</taxon>
        <taxon>Acidovorax</taxon>
    </lineage>
</organism>
<dbReference type="Proteomes" id="UP001595693">
    <property type="component" value="Unassembled WGS sequence"/>
</dbReference>
<name>A0ABV8DE40_9BURK</name>
<comment type="caution">
    <text evidence="1">The sequence shown here is derived from an EMBL/GenBank/DDBJ whole genome shotgun (WGS) entry which is preliminary data.</text>
</comment>
<dbReference type="InterPro" id="IPR025455">
    <property type="entry name" value="DUF4276"/>
</dbReference>